<proteinExistence type="predicted"/>
<reference evidence="2 3" key="1">
    <citation type="journal article" date="2011" name="J. Bacteriol.">
        <title>Complete genome sequence and updated annotation of Desulfovibrio alaskensis G20.</title>
        <authorList>
            <person name="Hauser L.J."/>
            <person name="Land M.L."/>
            <person name="Brown S.D."/>
            <person name="Larimer F."/>
            <person name="Keller K.L."/>
            <person name="Rapp-Giles B.J."/>
            <person name="Price M.N."/>
            <person name="Lin M."/>
            <person name="Bruce D.C."/>
            <person name="Detter J.C."/>
            <person name="Tapia R."/>
            <person name="Han C.S."/>
            <person name="Goodwin L.A."/>
            <person name="Cheng J.F."/>
            <person name="Pitluck S."/>
            <person name="Copeland A."/>
            <person name="Lucas S."/>
            <person name="Nolan M."/>
            <person name="Lapidus A.L."/>
            <person name="Palumbo A.V."/>
            <person name="Wall J.D."/>
        </authorList>
    </citation>
    <scope>NUCLEOTIDE SEQUENCE [LARGE SCALE GENOMIC DNA]</scope>
    <source>
        <strain evidence="3">ATCC BAA 1058 / DSM 17464 / G20</strain>
    </source>
</reference>
<feature type="chain" id="PRO_5004220002" description="Lipoprotein" evidence="1">
    <location>
        <begin position="23"/>
        <end position="151"/>
    </location>
</feature>
<dbReference type="eggNOG" id="ENOG5031NA2">
    <property type="taxonomic scope" value="Bacteria"/>
</dbReference>
<dbReference type="Proteomes" id="UP000002710">
    <property type="component" value="Chromosome"/>
</dbReference>
<dbReference type="STRING" id="207559.Dde_1389"/>
<gene>
    <name evidence="2" type="ordered locus">Dde_1389</name>
</gene>
<organism evidence="2 3">
    <name type="scientific">Oleidesulfovibrio alaskensis (strain ATCC BAA-1058 / DSM 17464 / G20)</name>
    <name type="common">Desulfovibrio alaskensis</name>
    <dbReference type="NCBI Taxonomy" id="207559"/>
    <lineage>
        <taxon>Bacteria</taxon>
        <taxon>Pseudomonadati</taxon>
        <taxon>Thermodesulfobacteriota</taxon>
        <taxon>Desulfovibrionia</taxon>
        <taxon>Desulfovibrionales</taxon>
        <taxon>Desulfovibrionaceae</taxon>
        <taxon>Oleidesulfovibrio</taxon>
    </lineage>
</organism>
<protein>
    <recommendedName>
        <fullName evidence="4">Lipoprotein</fullName>
    </recommendedName>
</protein>
<dbReference type="EMBL" id="CP000112">
    <property type="protein sequence ID" value="ABB38188.1"/>
    <property type="molecule type" value="Genomic_DNA"/>
</dbReference>
<dbReference type="AlphaFoldDB" id="Q312F8"/>
<evidence type="ECO:0008006" key="4">
    <source>
        <dbReference type="Google" id="ProtNLM"/>
    </source>
</evidence>
<sequence>MTSRFFLMLGLGLLFVTAGCTAGGRSAGVYLSADAADHGGTAFRVDERVLYEACLERCRRDDELARMTVKGCVPGCDMARENFVLYDSVFTSEAQCRDAVERYAVEEQTQVMKSRCDERFSHLYHRKGCKDAADAYYRILFPALCKDRFRQ</sequence>
<dbReference type="HOGENOM" id="CLU_1861996_0_0_7"/>
<keyword evidence="3" id="KW-1185">Reference proteome</keyword>
<name>Q312F8_OLEA2</name>
<evidence type="ECO:0000313" key="2">
    <source>
        <dbReference type="EMBL" id="ABB38188.1"/>
    </source>
</evidence>
<evidence type="ECO:0000256" key="1">
    <source>
        <dbReference type="SAM" id="SignalP"/>
    </source>
</evidence>
<dbReference type="PROSITE" id="PS51257">
    <property type="entry name" value="PROKAR_LIPOPROTEIN"/>
    <property type="match status" value="1"/>
</dbReference>
<accession>Q312F8</accession>
<dbReference type="RefSeq" id="WP_011367363.1">
    <property type="nucleotide sequence ID" value="NC_007519.1"/>
</dbReference>
<keyword evidence="1" id="KW-0732">Signal</keyword>
<evidence type="ECO:0000313" key="3">
    <source>
        <dbReference type="Proteomes" id="UP000002710"/>
    </source>
</evidence>
<dbReference type="KEGG" id="dde:Dde_1389"/>
<feature type="signal peptide" evidence="1">
    <location>
        <begin position="1"/>
        <end position="22"/>
    </location>
</feature>